<protein>
    <recommendedName>
        <fullName evidence="7 8">Chaperone protein DnaJ</fullName>
    </recommendedName>
</protein>
<dbReference type="AlphaFoldDB" id="A0A1G2IPT2"/>
<evidence type="ECO:0000313" key="13">
    <source>
        <dbReference type="Proteomes" id="UP000178632"/>
    </source>
</evidence>
<dbReference type="GO" id="GO:0005737">
    <property type="term" value="C:cytoplasm"/>
    <property type="evidence" value="ECO:0007669"/>
    <property type="project" value="UniProtKB-SubCell"/>
</dbReference>
<gene>
    <name evidence="8" type="primary">dnaJ</name>
    <name evidence="12" type="ORF">A3G45_03380</name>
</gene>
<sequence length="371" mass="41223">MNYYEVLGVEKSASQDEIKKAFHKLAHKYHPDKGGDEKKFKEINEAYQVLSDSAKRAQYDQFGRVFDGNGADGFSGQGGPASGWDFNWAWQNKSQRHGQEFEFDFGDIGDVFEEFFNSGNQRTAKKDIRKGKDIQFDIEIPLERTLKESVEKITLFKHIVCHRCKGNGAEPTTKIKECFSCRGTGQVQQIKKTIFGSYTTFGICPECQGEGTKPEKPCNVCKGEGRVRAEDIIEIVIPSGVDTDQVIRVGGGGEAGRKGGKAGDLYARIFVKKHSVFERRGDDLFTKIEISFSQAALGHEIGMKILEGANILLQAPAGSESGKILRISGKGIPHFGTYGKGNLYVELKVVIPKKLTREQKELLNQLKEEGL</sequence>
<evidence type="ECO:0000256" key="7">
    <source>
        <dbReference type="ARBA" id="ARBA00067609"/>
    </source>
</evidence>
<feature type="binding site" evidence="8">
    <location>
        <position position="207"/>
    </location>
    <ligand>
        <name>Zn(2+)</name>
        <dbReference type="ChEBI" id="CHEBI:29105"/>
        <label>2</label>
    </ligand>
</feature>
<feature type="binding site" evidence="8">
    <location>
        <position position="218"/>
    </location>
    <ligand>
        <name>Zn(2+)</name>
        <dbReference type="ChEBI" id="CHEBI:29105"/>
        <label>1</label>
    </ligand>
</feature>
<dbReference type="SMART" id="SM00271">
    <property type="entry name" value="DnaJ"/>
    <property type="match status" value="1"/>
</dbReference>
<feature type="domain" description="CR-type" evidence="11">
    <location>
        <begin position="148"/>
        <end position="230"/>
    </location>
</feature>
<dbReference type="PANTHER" id="PTHR43096">
    <property type="entry name" value="DNAJ HOMOLOG 1, MITOCHONDRIAL-RELATED"/>
    <property type="match status" value="1"/>
</dbReference>
<evidence type="ECO:0000313" key="12">
    <source>
        <dbReference type="EMBL" id="OGZ76441.1"/>
    </source>
</evidence>
<feature type="zinc finger region" description="CR-type" evidence="9">
    <location>
        <begin position="148"/>
        <end position="230"/>
    </location>
</feature>
<keyword evidence="2 8" id="KW-0677">Repeat</keyword>
<evidence type="ECO:0000256" key="9">
    <source>
        <dbReference type="PROSITE-ProRule" id="PRU00546"/>
    </source>
</evidence>
<name>A0A1G2IPT2_9BACT</name>
<dbReference type="InterPro" id="IPR001305">
    <property type="entry name" value="HSP_DnaJ_Cys-rich_dom"/>
</dbReference>
<keyword evidence="3 8" id="KW-0863">Zinc-finger</keyword>
<keyword evidence="5 8" id="KW-0143">Chaperone</keyword>
<feature type="domain" description="J" evidence="10">
    <location>
        <begin position="2"/>
        <end position="63"/>
    </location>
</feature>
<organism evidence="12 13">
    <name type="scientific">Candidatus Staskawiczbacteria bacterium RIFCSPLOWO2_12_FULL_37_15</name>
    <dbReference type="NCBI Taxonomy" id="1802218"/>
    <lineage>
        <taxon>Bacteria</taxon>
        <taxon>Candidatus Staskawicziibacteriota</taxon>
    </lineage>
</organism>
<dbReference type="EMBL" id="MHPE01000034">
    <property type="protein sequence ID" value="OGZ76441.1"/>
    <property type="molecule type" value="Genomic_DNA"/>
</dbReference>
<dbReference type="SUPFAM" id="SSF57938">
    <property type="entry name" value="DnaJ/Hsp40 cysteine-rich domain"/>
    <property type="match status" value="1"/>
</dbReference>
<feature type="binding site" evidence="8">
    <location>
        <position position="204"/>
    </location>
    <ligand>
        <name>Zn(2+)</name>
        <dbReference type="ChEBI" id="CHEBI:29105"/>
        <label>2</label>
    </ligand>
</feature>
<comment type="similarity">
    <text evidence="6 8">Belongs to the DnaJ family.</text>
</comment>
<dbReference type="CDD" id="cd10747">
    <property type="entry name" value="DnaJ_C"/>
    <property type="match status" value="1"/>
</dbReference>
<dbReference type="HAMAP" id="MF_01152">
    <property type="entry name" value="DnaJ"/>
    <property type="match status" value="1"/>
</dbReference>
<keyword evidence="4 8" id="KW-0862">Zinc</keyword>
<dbReference type="Pfam" id="PF00684">
    <property type="entry name" value="DnaJ_CXXCXGXG"/>
    <property type="match status" value="1"/>
</dbReference>
<dbReference type="FunFam" id="2.10.230.10:FF:000002">
    <property type="entry name" value="Molecular chaperone DnaJ"/>
    <property type="match status" value="1"/>
</dbReference>
<evidence type="ECO:0000259" key="10">
    <source>
        <dbReference type="PROSITE" id="PS50076"/>
    </source>
</evidence>
<keyword evidence="8" id="KW-0346">Stress response</keyword>
<feature type="binding site" evidence="8">
    <location>
        <position position="164"/>
    </location>
    <ligand>
        <name>Zn(2+)</name>
        <dbReference type="ChEBI" id="CHEBI:29105"/>
        <label>1</label>
    </ligand>
</feature>
<evidence type="ECO:0000259" key="11">
    <source>
        <dbReference type="PROSITE" id="PS51188"/>
    </source>
</evidence>
<dbReference type="Proteomes" id="UP000178632">
    <property type="component" value="Unassembled WGS sequence"/>
</dbReference>
<keyword evidence="8" id="KW-0235">DNA replication</keyword>
<dbReference type="InterPro" id="IPR036869">
    <property type="entry name" value="J_dom_sf"/>
</dbReference>
<dbReference type="Gene3D" id="2.60.260.20">
    <property type="entry name" value="Urease metallochaperone UreE, N-terminal domain"/>
    <property type="match status" value="2"/>
</dbReference>
<dbReference type="InterPro" id="IPR008971">
    <property type="entry name" value="HSP40/DnaJ_pept-bd"/>
</dbReference>
<feature type="binding site" evidence="8">
    <location>
        <position position="221"/>
    </location>
    <ligand>
        <name>Zn(2+)</name>
        <dbReference type="ChEBI" id="CHEBI:29105"/>
        <label>1</label>
    </ligand>
</feature>
<dbReference type="GO" id="GO:0006260">
    <property type="term" value="P:DNA replication"/>
    <property type="evidence" value="ECO:0007669"/>
    <property type="project" value="UniProtKB-KW"/>
</dbReference>
<feature type="repeat" description="CXXCXGXG motif" evidence="8">
    <location>
        <begin position="178"/>
        <end position="185"/>
    </location>
</feature>
<dbReference type="InterPro" id="IPR018253">
    <property type="entry name" value="DnaJ_domain_CS"/>
</dbReference>
<evidence type="ECO:0000256" key="3">
    <source>
        <dbReference type="ARBA" id="ARBA00022771"/>
    </source>
</evidence>
<comment type="function">
    <text evidence="8">Participates actively in the response to hyperosmotic and heat shock by preventing the aggregation of stress-denatured proteins and by disaggregating proteins, also in an autonomous, DnaK-independent fashion. Unfolded proteins bind initially to DnaJ; upon interaction with the DnaJ-bound protein, DnaK hydrolyzes its bound ATP, resulting in the formation of a stable complex. GrpE releases ADP from DnaK; ATP binding to DnaK triggers the release of the substrate protein, thus completing the reaction cycle. Several rounds of ATP-dependent interactions between DnaJ, DnaK and GrpE are required for fully efficient folding. Also involved, together with DnaK and GrpE, in the DNA replication of plasmids through activation of initiation proteins.</text>
</comment>
<dbReference type="PANTHER" id="PTHR43096:SF52">
    <property type="entry name" value="DNAJ HOMOLOG 1, MITOCHONDRIAL-RELATED"/>
    <property type="match status" value="1"/>
</dbReference>
<dbReference type="CDD" id="cd06257">
    <property type="entry name" value="DnaJ"/>
    <property type="match status" value="1"/>
</dbReference>
<comment type="subcellular location">
    <subcellularLocation>
        <location evidence="8">Cytoplasm</location>
    </subcellularLocation>
</comment>
<keyword evidence="8" id="KW-0963">Cytoplasm</keyword>
<dbReference type="InterPro" id="IPR036410">
    <property type="entry name" value="HSP_DnaJ_Cys-rich_dom_sf"/>
</dbReference>
<reference evidence="12 13" key="1">
    <citation type="journal article" date="2016" name="Nat. Commun.">
        <title>Thousands of microbial genomes shed light on interconnected biogeochemical processes in an aquifer system.</title>
        <authorList>
            <person name="Anantharaman K."/>
            <person name="Brown C.T."/>
            <person name="Hug L.A."/>
            <person name="Sharon I."/>
            <person name="Castelle C.J."/>
            <person name="Probst A.J."/>
            <person name="Thomas B.C."/>
            <person name="Singh A."/>
            <person name="Wilkins M.J."/>
            <person name="Karaoz U."/>
            <person name="Brodie E.L."/>
            <person name="Williams K.H."/>
            <person name="Hubbard S.S."/>
            <person name="Banfield J.F."/>
        </authorList>
    </citation>
    <scope>NUCLEOTIDE SEQUENCE [LARGE SCALE GENOMIC DNA]</scope>
</reference>
<proteinExistence type="inferred from homology"/>
<feature type="repeat" description="CXXCXGXG motif" evidence="8">
    <location>
        <begin position="161"/>
        <end position="168"/>
    </location>
</feature>
<dbReference type="InterPro" id="IPR012724">
    <property type="entry name" value="DnaJ"/>
</dbReference>
<comment type="subunit">
    <text evidence="8">Homodimer.</text>
</comment>
<dbReference type="GO" id="GO:0008270">
    <property type="term" value="F:zinc ion binding"/>
    <property type="evidence" value="ECO:0007669"/>
    <property type="project" value="UniProtKB-UniRule"/>
</dbReference>
<dbReference type="PROSITE" id="PS51188">
    <property type="entry name" value="ZF_CR"/>
    <property type="match status" value="1"/>
</dbReference>
<keyword evidence="1 8" id="KW-0479">Metal-binding</keyword>
<dbReference type="SUPFAM" id="SSF49493">
    <property type="entry name" value="HSP40/DnaJ peptide-binding domain"/>
    <property type="match status" value="2"/>
</dbReference>
<evidence type="ECO:0000256" key="6">
    <source>
        <dbReference type="ARBA" id="ARBA00061004"/>
    </source>
</evidence>
<dbReference type="GO" id="GO:0031072">
    <property type="term" value="F:heat shock protein binding"/>
    <property type="evidence" value="ECO:0007669"/>
    <property type="project" value="InterPro"/>
</dbReference>
<dbReference type="PROSITE" id="PS00636">
    <property type="entry name" value="DNAJ_1"/>
    <property type="match status" value="1"/>
</dbReference>
<evidence type="ECO:0000256" key="2">
    <source>
        <dbReference type="ARBA" id="ARBA00022737"/>
    </source>
</evidence>
<comment type="domain">
    <text evidence="8">The J domain is necessary and sufficient to stimulate DnaK ATPase activity. Zinc center 1 plays an important role in the autonomous, DnaK-independent chaperone activity of DnaJ. Zinc center 2 is essential for interaction with DnaK and for DnaJ activity.</text>
</comment>
<dbReference type="GO" id="GO:0009408">
    <property type="term" value="P:response to heat"/>
    <property type="evidence" value="ECO:0007669"/>
    <property type="project" value="InterPro"/>
</dbReference>
<accession>A0A1G2IPT2</accession>
<dbReference type="FunFam" id="2.60.260.20:FF:000013">
    <property type="entry name" value="DnaJ subfamily B member 11"/>
    <property type="match status" value="1"/>
</dbReference>
<feature type="binding site" evidence="8">
    <location>
        <position position="181"/>
    </location>
    <ligand>
        <name>Zn(2+)</name>
        <dbReference type="ChEBI" id="CHEBI:29105"/>
        <label>2</label>
    </ligand>
</feature>
<dbReference type="Pfam" id="PF01556">
    <property type="entry name" value="DnaJ_C"/>
    <property type="match status" value="1"/>
</dbReference>
<dbReference type="Gene3D" id="2.10.230.10">
    <property type="entry name" value="Heat shock protein DnaJ, cysteine-rich domain"/>
    <property type="match status" value="1"/>
</dbReference>
<dbReference type="GO" id="GO:0005524">
    <property type="term" value="F:ATP binding"/>
    <property type="evidence" value="ECO:0007669"/>
    <property type="project" value="InterPro"/>
</dbReference>
<dbReference type="NCBIfam" id="NF008035">
    <property type="entry name" value="PRK10767.1"/>
    <property type="match status" value="1"/>
</dbReference>
<dbReference type="GO" id="GO:0042026">
    <property type="term" value="P:protein refolding"/>
    <property type="evidence" value="ECO:0007669"/>
    <property type="project" value="TreeGrafter"/>
</dbReference>
<comment type="caution">
    <text evidence="12">The sequence shown here is derived from an EMBL/GenBank/DDBJ whole genome shotgun (WGS) entry which is preliminary data.</text>
</comment>
<dbReference type="GO" id="GO:0051082">
    <property type="term" value="F:unfolded protein binding"/>
    <property type="evidence" value="ECO:0007669"/>
    <property type="project" value="UniProtKB-UniRule"/>
</dbReference>
<dbReference type="SUPFAM" id="SSF46565">
    <property type="entry name" value="Chaperone J-domain"/>
    <property type="match status" value="1"/>
</dbReference>
<feature type="binding site" evidence="8">
    <location>
        <position position="161"/>
    </location>
    <ligand>
        <name>Zn(2+)</name>
        <dbReference type="ChEBI" id="CHEBI:29105"/>
        <label>1</label>
    </ligand>
</feature>
<evidence type="ECO:0000256" key="5">
    <source>
        <dbReference type="ARBA" id="ARBA00023186"/>
    </source>
</evidence>
<feature type="binding site" evidence="8">
    <location>
        <position position="178"/>
    </location>
    <ligand>
        <name>Zn(2+)</name>
        <dbReference type="ChEBI" id="CHEBI:29105"/>
        <label>2</label>
    </ligand>
</feature>
<dbReference type="PROSITE" id="PS50076">
    <property type="entry name" value="DNAJ_2"/>
    <property type="match status" value="1"/>
</dbReference>
<dbReference type="PRINTS" id="PR00625">
    <property type="entry name" value="JDOMAIN"/>
</dbReference>
<evidence type="ECO:0000256" key="4">
    <source>
        <dbReference type="ARBA" id="ARBA00022833"/>
    </source>
</evidence>
<comment type="cofactor">
    <cofactor evidence="8">
        <name>Zn(2+)</name>
        <dbReference type="ChEBI" id="CHEBI:29105"/>
    </cofactor>
    <text evidence="8">Binds 2 Zn(2+) ions per monomer.</text>
</comment>
<dbReference type="InterPro" id="IPR002939">
    <property type="entry name" value="DnaJ_C"/>
</dbReference>
<evidence type="ECO:0000256" key="1">
    <source>
        <dbReference type="ARBA" id="ARBA00022723"/>
    </source>
</evidence>
<dbReference type="Pfam" id="PF00226">
    <property type="entry name" value="DnaJ"/>
    <property type="match status" value="1"/>
</dbReference>
<dbReference type="Gene3D" id="1.10.287.110">
    <property type="entry name" value="DnaJ domain"/>
    <property type="match status" value="1"/>
</dbReference>
<dbReference type="CDD" id="cd10719">
    <property type="entry name" value="DnaJ_zf"/>
    <property type="match status" value="1"/>
</dbReference>
<feature type="repeat" description="CXXCXGXG motif" evidence="8">
    <location>
        <begin position="218"/>
        <end position="225"/>
    </location>
</feature>
<feature type="repeat" description="CXXCXGXG motif" evidence="8">
    <location>
        <begin position="204"/>
        <end position="211"/>
    </location>
</feature>
<evidence type="ECO:0000256" key="8">
    <source>
        <dbReference type="HAMAP-Rule" id="MF_01152"/>
    </source>
</evidence>
<dbReference type="InterPro" id="IPR001623">
    <property type="entry name" value="DnaJ_domain"/>
</dbReference>